<protein>
    <submittedName>
        <fullName evidence="2">Uncharacterized protein</fullName>
    </submittedName>
</protein>
<reference evidence="3" key="1">
    <citation type="journal article" date="2016" name="Nat. Biotechnol.">
        <title>Sequencing wild and cultivated cassava and related species reveals extensive interspecific hybridization and genetic diversity.</title>
        <authorList>
            <person name="Bredeson J.V."/>
            <person name="Lyons J.B."/>
            <person name="Prochnik S.E."/>
            <person name="Wu G.A."/>
            <person name="Ha C.M."/>
            <person name="Edsinger-Gonzales E."/>
            <person name="Grimwood J."/>
            <person name="Schmutz J."/>
            <person name="Rabbi I.Y."/>
            <person name="Egesi C."/>
            <person name="Nauluvula P."/>
            <person name="Lebot V."/>
            <person name="Ndunguru J."/>
            <person name="Mkamilo G."/>
            <person name="Bart R.S."/>
            <person name="Setter T.L."/>
            <person name="Gleadow R.M."/>
            <person name="Kulakow P."/>
            <person name="Ferguson M.E."/>
            <person name="Rounsley S."/>
            <person name="Rokhsar D.S."/>
        </authorList>
    </citation>
    <scope>NUCLEOTIDE SEQUENCE [LARGE SCALE GENOMIC DNA]</scope>
    <source>
        <strain evidence="3">cv. AM560-2</strain>
    </source>
</reference>
<keyword evidence="3" id="KW-1185">Reference proteome</keyword>
<dbReference type="Gramene" id="Manes.14G078900.4.v8.1">
    <property type="protein sequence ID" value="Manes.14G078900.4.v8.1.CDS"/>
    <property type="gene ID" value="Manes.14G078900.v8.1"/>
</dbReference>
<dbReference type="PANTHER" id="PTHR33474">
    <property type="entry name" value="TRANSMEMBRANE PROTEIN"/>
    <property type="match status" value="1"/>
</dbReference>
<dbReference type="EMBL" id="CM004400">
    <property type="protein sequence ID" value="OAY31040.1"/>
    <property type="molecule type" value="Genomic_DNA"/>
</dbReference>
<evidence type="ECO:0000313" key="2">
    <source>
        <dbReference type="EMBL" id="OAY31040.1"/>
    </source>
</evidence>
<organism evidence="2 3">
    <name type="scientific">Manihot esculenta</name>
    <name type="common">Cassava</name>
    <name type="synonym">Jatropha manihot</name>
    <dbReference type="NCBI Taxonomy" id="3983"/>
    <lineage>
        <taxon>Eukaryota</taxon>
        <taxon>Viridiplantae</taxon>
        <taxon>Streptophyta</taxon>
        <taxon>Embryophyta</taxon>
        <taxon>Tracheophyta</taxon>
        <taxon>Spermatophyta</taxon>
        <taxon>Magnoliopsida</taxon>
        <taxon>eudicotyledons</taxon>
        <taxon>Gunneridae</taxon>
        <taxon>Pentapetalae</taxon>
        <taxon>rosids</taxon>
        <taxon>fabids</taxon>
        <taxon>Malpighiales</taxon>
        <taxon>Euphorbiaceae</taxon>
        <taxon>Crotonoideae</taxon>
        <taxon>Manihoteae</taxon>
        <taxon>Manihot</taxon>
    </lineage>
</organism>
<dbReference type="OrthoDB" id="747636at2759"/>
<feature type="chain" id="PRO_5013401893" evidence="1">
    <location>
        <begin position="26"/>
        <end position="94"/>
    </location>
</feature>
<keyword evidence="1" id="KW-0732">Signal</keyword>
<accession>A0A2C9UKT4</accession>
<evidence type="ECO:0000256" key="1">
    <source>
        <dbReference type="SAM" id="SignalP"/>
    </source>
</evidence>
<sequence length="94" mass="10490">MAGTSSFFRLLVIFLVISHLVCLNAIPVTRLGRLLQGPQVLPVPETTRMKVAMETSWMEHISGGRMAVEINDYPGSGANRRHTPWPQLNRCVDC</sequence>
<dbReference type="OMA" id="MCLKAVP"/>
<dbReference type="Proteomes" id="UP000091857">
    <property type="component" value="Chromosome 14"/>
</dbReference>
<dbReference type="PANTHER" id="PTHR33474:SF2">
    <property type="entry name" value="TRANSMEMBRANE PROTEIN"/>
    <property type="match status" value="1"/>
</dbReference>
<name>A0A2C9UKT4_MANES</name>
<feature type="signal peptide" evidence="1">
    <location>
        <begin position="1"/>
        <end position="25"/>
    </location>
</feature>
<comment type="caution">
    <text evidence="2">The sequence shown here is derived from an EMBL/GenBank/DDBJ whole genome shotgun (WGS) entry which is preliminary data.</text>
</comment>
<dbReference type="STRING" id="3983.A0A2C9UKT4"/>
<proteinExistence type="predicted"/>
<dbReference type="AlphaFoldDB" id="A0A2C9UKT4"/>
<evidence type="ECO:0000313" key="3">
    <source>
        <dbReference type="Proteomes" id="UP000091857"/>
    </source>
</evidence>
<gene>
    <name evidence="2" type="ORF">MANES_14G078900v8</name>
</gene>